<keyword evidence="12 19" id="KW-0675">Receptor</keyword>
<evidence type="ECO:0000256" key="13">
    <source>
        <dbReference type="ARBA" id="ARBA00023237"/>
    </source>
</evidence>
<feature type="domain" description="Secretin/TonB short N-terminal" evidence="18">
    <location>
        <begin position="76"/>
        <end position="127"/>
    </location>
</feature>
<dbReference type="SUPFAM" id="SSF56935">
    <property type="entry name" value="Porins"/>
    <property type="match status" value="1"/>
</dbReference>
<evidence type="ECO:0000256" key="10">
    <source>
        <dbReference type="ARBA" id="ARBA00023077"/>
    </source>
</evidence>
<dbReference type="GO" id="GO:0015891">
    <property type="term" value="P:siderophore transport"/>
    <property type="evidence" value="ECO:0007669"/>
    <property type="project" value="InterPro"/>
</dbReference>
<dbReference type="Proteomes" id="UP000028878">
    <property type="component" value="Unassembled WGS sequence"/>
</dbReference>
<keyword evidence="13 14" id="KW-0998">Cell outer membrane</keyword>
<dbReference type="InterPro" id="IPR000531">
    <property type="entry name" value="Beta-barrel_TonB"/>
</dbReference>
<evidence type="ECO:0000256" key="15">
    <source>
        <dbReference type="PROSITE-ProRule" id="PRU10144"/>
    </source>
</evidence>
<evidence type="ECO:0000256" key="16">
    <source>
        <dbReference type="RuleBase" id="RU003357"/>
    </source>
</evidence>
<evidence type="ECO:0000313" key="19">
    <source>
        <dbReference type="EMBL" id="CDN90012.1"/>
    </source>
</evidence>
<proteinExistence type="inferred from homology"/>
<dbReference type="PROSITE" id="PS52016">
    <property type="entry name" value="TONB_DEPENDENT_REC_3"/>
    <property type="match status" value="1"/>
</dbReference>
<dbReference type="PANTHER" id="PTHR32552:SF82">
    <property type="entry name" value="FCUA PROTEIN"/>
    <property type="match status" value="1"/>
</dbReference>
<keyword evidence="11 14" id="KW-0472">Membrane</keyword>
<dbReference type="RefSeq" id="WP_009517716.1">
    <property type="nucleotide sequence ID" value="NZ_CCAE010000061.1"/>
</dbReference>
<dbReference type="Pfam" id="PF00593">
    <property type="entry name" value="TonB_dep_Rec_b-barrel"/>
    <property type="match status" value="1"/>
</dbReference>
<keyword evidence="7 17" id="KW-0732">Signal</keyword>
<comment type="similarity">
    <text evidence="2 14 16">Belongs to the TonB-dependent receptor family.</text>
</comment>
<dbReference type="InterPro" id="IPR036942">
    <property type="entry name" value="Beta-barrel_TonB_sf"/>
</dbReference>
<dbReference type="Pfam" id="PF07715">
    <property type="entry name" value="Plug"/>
    <property type="match status" value="1"/>
</dbReference>
<dbReference type="NCBIfam" id="TIGR01783">
    <property type="entry name" value="TonB-siderophor"/>
    <property type="match status" value="1"/>
</dbReference>
<evidence type="ECO:0000256" key="8">
    <source>
        <dbReference type="ARBA" id="ARBA00023004"/>
    </source>
</evidence>
<evidence type="ECO:0000259" key="18">
    <source>
        <dbReference type="SMART" id="SM00965"/>
    </source>
</evidence>
<keyword evidence="5" id="KW-0410">Iron transport</keyword>
<evidence type="ECO:0000256" key="6">
    <source>
        <dbReference type="ARBA" id="ARBA00022692"/>
    </source>
</evidence>
<sequence precursor="true">MQPRRARHPRHRLPQGFLPSPLARAVVLACLTATASALPSLSVAQSVAGEHAVARHDIPAGTLDQALNAFAARAGITLSIDGALTAGKASRGLAGSYGVRDGLAALLAGSGLEAVPGAGGGFVLRAAPAPAPATPPAAASTTLPTVTVSARGDFPDALPPAYAGGQVARGARLGLLGNRDVMDTPFNVSSYTSELIQNQQPATIADILDNDPAVRMSSRGRNTSVGGGDNFFLRGFGLANRDISLNGLYGVLPYGTLSLETVERIEVLKGPGALLTGMAPSGGVGGAVNVVPKRATDAPITRFTASYASDSQWGGHIDLGRRWGDQNQFGVRINGVYRDGDAATSGQSARLTAGAVGLDYRGERLRASLDLGYQSDDVTGAAVGYRLAPALTTIPAAPKAGERFAQSWERRKYTDDYQVAQVEYDLSDSLMLYGAAGARDHRHTNYRTESRILNSAGNLTTSAVSYPEYSRSSSYLLGTRLKFDALTARHELNLAASSMDIDAGYGYAQWAGAASNLYNPAVVADPMATGAPFAGFFDMRLASDTRLSSVGLSDSISWHDGAVQLILGLRHQKVSVDNYAGTAPANPRISGYERSTNSPALGLVVKPWDHTSVYANYIEGLSAGVTAPPDAENAGEAFPPVKTKQKELGIKRDFGRVIGSLALFEIEQPNAITVPGSTPATQRYVMDGEQRNRGLEFSAFGEVARGVRVLGGVTYLQAKQVRTQGGANDGKDAIVAPRWFGNAGLEWDTGFLPGLTLSTRVLLTGSQYVNAQNTLRLPGWARWDVGARYALQGVGRPVTLRANVLNVANRGYWEGSAGSGGIVLSAPRTVNLSATIDF</sequence>
<dbReference type="InterPro" id="IPR037066">
    <property type="entry name" value="Plug_dom_sf"/>
</dbReference>
<dbReference type="GO" id="GO:0009279">
    <property type="term" value="C:cell outer membrane"/>
    <property type="evidence" value="ECO:0007669"/>
    <property type="project" value="UniProtKB-SubCell"/>
</dbReference>
<dbReference type="PANTHER" id="PTHR32552">
    <property type="entry name" value="FERRICHROME IRON RECEPTOR-RELATED"/>
    <property type="match status" value="1"/>
</dbReference>
<dbReference type="AlphaFoldDB" id="A0A1L1PJ50"/>
<dbReference type="InterPro" id="IPR012910">
    <property type="entry name" value="Plug_dom"/>
</dbReference>
<dbReference type="InterPro" id="IPR011662">
    <property type="entry name" value="Secretin/TonB_short_N"/>
</dbReference>
<evidence type="ECO:0000256" key="7">
    <source>
        <dbReference type="ARBA" id="ARBA00022729"/>
    </source>
</evidence>
<gene>
    <name evidence="19" type="ORF">BN948_04453</name>
</gene>
<evidence type="ECO:0000256" key="9">
    <source>
        <dbReference type="ARBA" id="ARBA00023065"/>
    </source>
</evidence>
<evidence type="ECO:0000256" key="11">
    <source>
        <dbReference type="ARBA" id="ARBA00023136"/>
    </source>
</evidence>
<dbReference type="InterPro" id="IPR010917">
    <property type="entry name" value="TonB_rcpt_CS"/>
</dbReference>
<evidence type="ECO:0000256" key="1">
    <source>
        <dbReference type="ARBA" id="ARBA00004571"/>
    </source>
</evidence>
<keyword evidence="20" id="KW-1185">Reference proteome</keyword>
<evidence type="ECO:0000313" key="20">
    <source>
        <dbReference type="Proteomes" id="UP000028878"/>
    </source>
</evidence>
<feature type="short sequence motif" description="TonB C-terminal box" evidence="15">
    <location>
        <begin position="821"/>
        <end position="838"/>
    </location>
</feature>
<evidence type="ECO:0000256" key="3">
    <source>
        <dbReference type="ARBA" id="ARBA00022448"/>
    </source>
</evidence>
<evidence type="ECO:0000256" key="2">
    <source>
        <dbReference type="ARBA" id="ARBA00009810"/>
    </source>
</evidence>
<dbReference type="Gene3D" id="2.40.170.20">
    <property type="entry name" value="TonB-dependent receptor, beta-barrel domain"/>
    <property type="match status" value="1"/>
</dbReference>
<evidence type="ECO:0000256" key="14">
    <source>
        <dbReference type="PROSITE-ProRule" id="PRU01360"/>
    </source>
</evidence>
<keyword evidence="3 14" id="KW-0813">Transport</keyword>
<protein>
    <submittedName>
        <fullName evidence="19">TonB-dependent siderophore receptor</fullName>
    </submittedName>
</protein>
<comment type="subcellular location">
    <subcellularLocation>
        <location evidence="1 14">Cell outer membrane</location>
        <topology evidence="1 14">Multi-pass membrane protein</topology>
    </subcellularLocation>
</comment>
<keyword evidence="9" id="KW-0406">Ion transport</keyword>
<keyword evidence="6 14" id="KW-0812">Transmembrane</keyword>
<evidence type="ECO:0000256" key="5">
    <source>
        <dbReference type="ARBA" id="ARBA00022496"/>
    </source>
</evidence>
<dbReference type="CDD" id="cd01347">
    <property type="entry name" value="ligand_gated_channel"/>
    <property type="match status" value="1"/>
</dbReference>
<dbReference type="SMART" id="SM00965">
    <property type="entry name" value="STN"/>
    <property type="match status" value="1"/>
</dbReference>
<keyword evidence="4 14" id="KW-1134">Transmembrane beta strand</keyword>
<dbReference type="InterPro" id="IPR010105">
    <property type="entry name" value="TonB_sidphr_rcpt"/>
</dbReference>
<dbReference type="GO" id="GO:0038023">
    <property type="term" value="F:signaling receptor activity"/>
    <property type="evidence" value="ECO:0007669"/>
    <property type="project" value="InterPro"/>
</dbReference>
<keyword evidence="8" id="KW-0408">Iron</keyword>
<name>A0A1L1PJ50_HYDIT</name>
<accession>A0A1L1PJ50</accession>
<organism evidence="19 20">
    <name type="scientific">Hydrogenophaga intermedia</name>
    <dbReference type="NCBI Taxonomy" id="65786"/>
    <lineage>
        <taxon>Bacteria</taxon>
        <taxon>Pseudomonadati</taxon>
        <taxon>Pseudomonadota</taxon>
        <taxon>Betaproteobacteria</taxon>
        <taxon>Burkholderiales</taxon>
        <taxon>Comamonadaceae</taxon>
        <taxon>Hydrogenophaga</taxon>
    </lineage>
</organism>
<dbReference type="EMBL" id="CCAE010000061">
    <property type="protein sequence ID" value="CDN90012.1"/>
    <property type="molecule type" value="Genomic_DNA"/>
</dbReference>
<keyword evidence="10 16" id="KW-0798">TonB box</keyword>
<evidence type="ECO:0000256" key="4">
    <source>
        <dbReference type="ARBA" id="ARBA00022452"/>
    </source>
</evidence>
<feature type="chain" id="PRO_5009681492" evidence="17">
    <location>
        <begin position="38"/>
        <end position="838"/>
    </location>
</feature>
<dbReference type="Gene3D" id="2.170.130.10">
    <property type="entry name" value="TonB-dependent receptor, plug domain"/>
    <property type="match status" value="1"/>
</dbReference>
<dbReference type="Gene3D" id="3.55.50.30">
    <property type="match status" value="1"/>
</dbReference>
<dbReference type="PROSITE" id="PS01156">
    <property type="entry name" value="TONB_DEPENDENT_REC_2"/>
    <property type="match status" value="1"/>
</dbReference>
<dbReference type="GO" id="GO:0015344">
    <property type="term" value="F:siderophore uptake transmembrane transporter activity"/>
    <property type="evidence" value="ECO:0007669"/>
    <property type="project" value="TreeGrafter"/>
</dbReference>
<evidence type="ECO:0000256" key="12">
    <source>
        <dbReference type="ARBA" id="ARBA00023170"/>
    </source>
</evidence>
<feature type="signal peptide" evidence="17">
    <location>
        <begin position="1"/>
        <end position="37"/>
    </location>
</feature>
<dbReference type="InterPro" id="IPR039426">
    <property type="entry name" value="TonB-dep_rcpt-like"/>
</dbReference>
<evidence type="ECO:0000256" key="17">
    <source>
        <dbReference type="SAM" id="SignalP"/>
    </source>
</evidence>
<reference evidence="20" key="1">
    <citation type="submission" date="2014-11" db="EMBL/GenBank/DDBJ databases">
        <title>Draft genome sequence of Hydrogenophaga intermedia S1.</title>
        <authorList>
            <person name="Gan H.M."/>
            <person name="Chew T.H."/>
            <person name="Stolz A."/>
        </authorList>
    </citation>
    <scope>NUCLEOTIDE SEQUENCE [LARGE SCALE GENOMIC DNA]</scope>
    <source>
        <strain evidence="20">S1</strain>
    </source>
</reference>